<dbReference type="Proteomes" id="UP000009173">
    <property type="component" value="Chromosome"/>
</dbReference>
<evidence type="ECO:0000256" key="1">
    <source>
        <dbReference type="SAM" id="Phobius"/>
    </source>
</evidence>
<dbReference type="RefSeq" id="WP_010940002.1">
    <property type="nucleotide sequence ID" value="NC_008751.1"/>
</dbReference>
<evidence type="ECO:0008006" key="4">
    <source>
        <dbReference type="Google" id="ProtNLM"/>
    </source>
</evidence>
<feature type="transmembrane region" description="Helical" evidence="1">
    <location>
        <begin position="81"/>
        <end position="99"/>
    </location>
</feature>
<gene>
    <name evidence="2" type="ordered locus">Dvul_0570</name>
</gene>
<dbReference type="Pfam" id="PF04306">
    <property type="entry name" value="DUF456"/>
    <property type="match status" value="1"/>
</dbReference>
<feature type="transmembrane region" description="Helical" evidence="1">
    <location>
        <begin position="105"/>
        <end position="124"/>
    </location>
</feature>
<keyword evidence="1" id="KW-1133">Transmembrane helix</keyword>
<keyword evidence="1" id="KW-0812">Transmembrane</keyword>
<dbReference type="AlphaFoldDB" id="A0A0H3A5J4"/>
<dbReference type="KEGG" id="dvl:Dvul_0570"/>
<proteinExistence type="predicted"/>
<organism evidence="2 3">
    <name type="scientific">Nitratidesulfovibrio vulgaris (strain DP4)</name>
    <name type="common">Desulfovibrio vulgaris</name>
    <dbReference type="NCBI Taxonomy" id="391774"/>
    <lineage>
        <taxon>Bacteria</taxon>
        <taxon>Pseudomonadati</taxon>
        <taxon>Thermodesulfobacteriota</taxon>
        <taxon>Desulfovibrionia</taxon>
        <taxon>Desulfovibrionales</taxon>
        <taxon>Desulfovibrionaceae</taxon>
        <taxon>Nitratidesulfovibrio</taxon>
    </lineage>
</organism>
<sequence length="169" mass="17197" precursor="true">MEFAIAAVFIALLAGALTLNVLSLPANWVVLALLGLWKLLHPAPTGMDTMFFAIVIGAALVGEVLEFLTQTVGAKRYGSTGKGNLGGIIGAIAGALLGAPFLFGLGALFGALAGAWAGCYLLEIGHGRSRTEAAQAAKGAMMGRFLGLVLKTGIGAGMVIYAAPRIWPG</sequence>
<dbReference type="InterPro" id="IPR007403">
    <property type="entry name" value="DUF456"/>
</dbReference>
<dbReference type="HOGENOM" id="CLU_109297_4_1_7"/>
<name>A0A0H3A5J4_NITV4</name>
<reference evidence="3" key="1">
    <citation type="journal article" date="2009" name="Environ. Microbiol.">
        <title>Contribution of mobile genetic elements to Desulfovibrio vulgaris genome plasticity.</title>
        <authorList>
            <person name="Walker C.B."/>
            <person name="Stolyar S."/>
            <person name="Chivian D."/>
            <person name="Pinel N."/>
            <person name="Gabster J.A."/>
            <person name="Dehal P.S."/>
            <person name="He Z."/>
            <person name="Yang Z.K."/>
            <person name="Yen H.C."/>
            <person name="Zhou J."/>
            <person name="Wall J.D."/>
            <person name="Hazen T.C."/>
            <person name="Arkin A.P."/>
            <person name="Stahl D.A."/>
        </authorList>
    </citation>
    <scope>NUCLEOTIDE SEQUENCE [LARGE SCALE GENOMIC DNA]</scope>
    <source>
        <strain evidence="3">DP4</strain>
    </source>
</reference>
<dbReference type="EMBL" id="CP000527">
    <property type="protein sequence ID" value="ABM27593.1"/>
    <property type="molecule type" value="Genomic_DNA"/>
</dbReference>
<protein>
    <recommendedName>
        <fullName evidence="4">DUF456 domain-containing protein</fullName>
    </recommendedName>
</protein>
<evidence type="ECO:0000313" key="3">
    <source>
        <dbReference type="Proteomes" id="UP000009173"/>
    </source>
</evidence>
<keyword evidence="1" id="KW-0472">Membrane</keyword>
<accession>A0A0H3A5J4</accession>
<feature type="transmembrane region" description="Helical" evidence="1">
    <location>
        <begin position="145"/>
        <end position="163"/>
    </location>
</feature>
<evidence type="ECO:0000313" key="2">
    <source>
        <dbReference type="EMBL" id="ABM27593.1"/>
    </source>
</evidence>
<feature type="transmembrane region" description="Helical" evidence="1">
    <location>
        <begin position="49"/>
        <end position="69"/>
    </location>
</feature>